<comment type="caution">
    <text evidence="3">The sequence shown here is derived from an EMBL/GenBank/DDBJ whole genome shotgun (WGS) entry which is preliminary data.</text>
</comment>
<reference evidence="3" key="1">
    <citation type="journal article" date="2017" name="Mycologia">
        <title>Fusarium algeriense, sp. nov., a novel toxigenic crown rot pathogen of durum wheat from Algeria is nested in the Fusarium burgessii species complex.</title>
        <authorList>
            <person name="Laraba I."/>
            <person name="Keddad A."/>
            <person name="Boureghda H."/>
            <person name="Abdallah N."/>
            <person name="Vaughan M.M."/>
            <person name="Proctor R.H."/>
            <person name="Busman M."/>
            <person name="O'Donnell K."/>
        </authorList>
    </citation>
    <scope>NUCLEOTIDE SEQUENCE</scope>
    <source>
        <strain evidence="3">NRRL 25174</strain>
    </source>
</reference>
<dbReference type="Proteomes" id="UP000730481">
    <property type="component" value="Unassembled WGS sequence"/>
</dbReference>
<accession>A0A9P5E064</accession>
<sequence length="345" mass="36157">MRRYGLFILGLATLATAADTLKSSGCADSSGLESCQADVNKKTSSCIAQARRDNSQQEILACQCQDYVNNFNCYAAFCWNKVWECDYQDYVIGYFQNCPTAKLPVPYFPIPKNAADSCSCNIGQVYLNIQDAIQQTGTCSNNANSGDAGSNLQQIEGCNCCELSGALSSIVEICPNTDPNLIGLKQIPTLESQVNVQYQECGKYLQAYDCSSVLSYSLEGVSTYLKPDDPLKTGTATLSNNRGTVTAPASGKVFSYTNGGDGTVYTITAAGFKGSSDSKGGSNSKGGSDGKDSSDGSDTSSNPTATSTGDSSKATESSKKNGVNSLAAGNALLGLTLALTFAVIH</sequence>
<keyword evidence="4" id="KW-1185">Reference proteome</keyword>
<feature type="chain" id="PRO_5040303477" evidence="2">
    <location>
        <begin position="18"/>
        <end position="345"/>
    </location>
</feature>
<gene>
    <name evidence="3" type="ORF">FBEOM_4877</name>
</gene>
<name>A0A9P5E064_9HYPO</name>
<feature type="region of interest" description="Disordered" evidence="1">
    <location>
        <begin position="275"/>
        <end position="321"/>
    </location>
</feature>
<organism evidence="3 4">
    <name type="scientific">Fusarium beomiforme</name>
    <dbReference type="NCBI Taxonomy" id="44412"/>
    <lineage>
        <taxon>Eukaryota</taxon>
        <taxon>Fungi</taxon>
        <taxon>Dikarya</taxon>
        <taxon>Ascomycota</taxon>
        <taxon>Pezizomycotina</taxon>
        <taxon>Sordariomycetes</taxon>
        <taxon>Hypocreomycetidae</taxon>
        <taxon>Hypocreales</taxon>
        <taxon>Nectriaceae</taxon>
        <taxon>Fusarium</taxon>
        <taxon>Fusarium burgessii species complex</taxon>
    </lineage>
</organism>
<proteinExistence type="predicted"/>
<feature type="compositionally biased region" description="Low complexity" evidence="1">
    <location>
        <begin position="275"/>
        <end position="286"/>
    </location>
</feature>
<feature type="signal peptide" evidence="2">
    <location>
        <begin position="1"/>
        <end position="17"/>
    </location>
</feature>
<evidence type="ECO:0000256" key="1">
    <source>
        <dbReference type="SAM" id="MobiDB-lite"/>
    </source>
</evidence>
<evidence type="ECO:0000256" key="2">
    <source>
        <dbReference type="SAM" id="SignalP"/>
    </source>
</evidence>
<evidence type="ECO:0000313" key="3">
    <source>
        <dbReference type="EMBL" id="KAF4341219.1"/>
    </source>
</evidence>
<dbReference type="EMBL" id="PVQB02000203">
    <property type="protein sequence ID" value="KAF4341219.1"/>
    <property type="molecule type" value="Genomic_DNA"/>
</dbReference>
<keyword evidence="2" id="KW-0732">Signal</keyword>
<dbReference type="OrthoDB" id="3538998at2759"/>
<dbReference type="AlphaFoldDB" id="A0A9P5E064"/>
<feature type="compositionally biased region" description="Polar residues" evidence="1">
    <location>
        <begin position="302"/>
        <end position="321"/>
    </location>
</feature>
<protein>
    <submittedName>
        <fullName evidence="3">Uncharacterized protein</fullName>
    </submittedName>
</protein>
<evidence type="ECO:0000313" key="4">
    <source>
        <dbReference type="Proteomes" id="UP000730481"/>
    </source>
</evidence>
<reference evidence="3" key="2">
    <citation type="submission" date="2020-02" db="EMBL/GenBank/DDBJ databases">
        <title>Identification and distribution of gene clusters putatively required for synthesis of sphingolipid metabolism inhibitors in phylogenetically diverse species of the filamentous fungus Fusarium.</title>
        <authorList>
            <person name="Kim H.-S."/>
            <person name="Busman M."/>
            <person name="Brown D.W."/>
            <person name="Divon H."/>
            <person name="Uhlig S."/>
            <person name="Proctor R.H."/>
        </authorList>
    </citation>
    <scope>NUCLEOTIDE SEQUENCE</scope>
    <source>
        <strain evidence="3">NRRL 25174</strain>
    </source>
</reference>